<dbReference type="RefSeq" id="WP_347706055.1">
    <property type="nucleotide sequence ID" value="NZ_JBDPZD010000006.1"/>
</dbReference>
<reference evidence="2 3" key="1">
    <citation type="submission" date="2024-05" db="EMBL/GenBank/DDBJ databases">
        <title>Roseateles sp. DJS-2-20 16S ribosomal RNA gene Genome sequencing and assembly.</title>
        <authorList>
            <person name="Woo H."/>
        </authorList>
    </citation>
    <scope>NUCLEOTIDE SEQUENCE [LARGE SCALE GENOMIC DNA]</scope>
    <source>
        <strain evidence="2 3">DJS-2-20</strain>
    </source>
</reference>
<feature type="compositionally biased region" description="Gly residues" evidence="1">
    <location>
        <begin position="79"/>
        <end position="93"/>
    </location>
</feature>
<organism evidence="2 3">
    <name type="scientific">Roseateles paludis</name>
    <dbReference type="NCBI Taxonomy" id="3145238"/>
    <lineage>
        <taxon>Bacteria</taxon>
        <taxon>Pseudomonadati</taxon>
        <taxon>Pseudomonadota</taxon>
        <taxon>Betaproteobacteria</taxon>
        <taxon>Burkholderiales</taxon>
        <taxon>Sphaerotilaceae</taxon>
        <taxon>Roseateles</taxon>
    </lineage>
</organism>
<proteinExistence type="predicted"/>
<keyword evidence="3" id="KW-1185">Reference proteome</keyword>
<name>A0ABV0G6C2_9BURK</name>
<evidence type="ECO:0000256" key="1">
    <source>
        <dbReference type="SAM" id="MobiDB-lite"/>
    </source>
</evidence>
<gene>
    <name evidence="2" type="ORF">ABDJ85_17355</name>
</gene>
<dbReference type="EMBL" id="JBDPZD010000006">
    <property type="protein sequence ID" value="MEO3693240.1"/>
    <property type="molecule type" value="Genomic_DNA"/>
</dbReference>
<evidence type="ECO:0000313" key="3">
    <source>
        <dbReference type="Proteomes" id="UP001495147"/>
    </source>
</evidence>
<dbReference type="Proteomes" id="UP001495147">
    <property type="component" value="Unassembled WGS sequence"/>
</dbReference>
<sequence>MEFQREPLPDHQLPGVVMGFLLRQGDQPFSTYDLQRTLEEAGATNAAQLAQSMLRDLVDRGLLVRNQSGHYESRLPRAFGGGGGRGGDGGGNGNTPEGEGDPARGLREVLSHPYLLSYAAEDFDAALSNALTRIER</sequence>
<feature type="region of interest" description="Disordered" evidence="1">
    <location>
        <begin position="73"/>
        <end position="105"/>
    </location>
</feature>
<evidence type="ECO:0000313" key="2">
    <source>
        <dbReference type="EMBL" id="MEO3693240.1"/>
    </source>
</evidence>
<accession>A0ABV0G6C2</accession>
<protein>
    <submittedName>
        <fullName evidence="2">Uncharacterized protein</fullName>
    </submittedName>
</protein>
<comment type="caution">
    <text evidence="2">The sequence shown here is derived from an EMBL/GenBank/DDBJ whole genome shotgun (WGS) entry which is preliminary data.</text>
</comment>